<protein>
    <submittedName>
        <fullName evidence="2 4">Uncharacterized protein</fullName>
    </submittedName>
</protein>
<proteinExistence type="predicted"/>
<evidence type="ECO:0000313" key="2">
    <source>
        <dbReference type="EMBL" id="VDO45480.1"/>
    </source>
</evidence>
<accession>A0A0N4WME2</accession>
<dbReference type="WBParaSite" id="HPLM_0001237401-mRNA-1">
    <property type="protein sequence ID" value="HPLM_0001237401-mRNA-1"/>
    <property type="gene ID" value="HPLM_0001237401"/>
</dbReference>
<evidence type="ECO:0000313" key="3">
    <source>
        <dbReference type="Proteomes" id="UP000268014"/>
    </source>
</evidence>
<keyword evidence="3" id="KW-1185">Reference proteome</keyword>
<feature type="region of interest" description="Disordered" evidence="1">
    <location>
        <begin position="1"/>
        <end position="22"/>
    </location>
</feature>
<evidence type="ECO:0000256" key="1">
    <source>
        <dbReference type="SAM" id="MobiDB-lite"/>
    </source>
</evidence>
<reference evidence="2 3" key="2">
    <citation type="submission" date="2018-11" db="EMBL/GenBank/DDBJ databases">
        <authorList>
            <consortium name="Pathogen Informatics"/>
        </authorList>
    </citation>
    <scope>NUCLEOTIDE SEQUENCE [LARGE SCALE GENOMIC DNA]</scope>
    <source>
        <strain evidence="2 3">MHpl1</strain>
    </source>
</reference>
<name>A0A0N4WME2_HAEPC</name>
<gene>
    <name evidence="2" type="ORF">HPLM_LOCUS12366</name>
</gene>
<reference evidence="4" key="1">
    <citation type="submission" date="2017-02" db="UniProtKB">
        <authorList>
            <consortium name="WormBaseParasite"/>
        </authorList>
    </citation>
    <scope>IDENTIFICATION</scope>
</reference>
<dbReference type="EMBL" id="UZAF01017846">
    <property type="protein sequence ID" value="VDO45480.1"/>
    <property type="molecule type" value="Genomic_DNA"/>
</dbReference>
<dbReference type="Proteomes" id="UP000268014">
    <property type="component" value="Unassembled WGS sequence"/>
</dbReference>
<sequence>MTESAIGMSQFGAGKPGGWTRPGTGGEKIPLCSKIFVPGLFSCLLSSPWP</sequence>
<organism evidence="4">
    <name type="scientific">Haemonchus placei</name>
    <name type="common">Barber's pole worm</name>
    <dbReference type="NCBI Taxonomy" id="6290"/>
    <lineage>
        <taxon>Eukaryota</taxon>
        <taxon>Metazoa</taxon>
        <taxon>Ecdysozoa</taxon>
        <taxon>Nematoda</taxon>
        <taxon>Chromadorea</taxon>
        <taxon>Rhabditida</taxon>
        <taxon>Rhabditina</taxon>
        <taxon>Rhabditomorpha</taxon>
        <taxon>Strongyloidea</taxon>
        <taxon>Trichostrongylidae</taxon>
        <taxon>Haemonchus</taxon>
    </lineage>
</organism>
<evidence type="ECO:0000313" key="4">
    <source>
        <dbReference type="WBParaSite" id="HPLM_0001237401-mRNA-1"/>
    </source>
</evidence>
<dbReference type="AlphaFoldDB" id="A0A0N4WME2"/>